<dbReference type="Proteomes" id="UP000199585">
    <property type="component" value="Unassembled WGS sequence"/>
</dbReference>
<keyword evidence="7" id="KW-1185">Reference proteome</keyword>
<protein>
    <recommendedName>
        <fullName evidence="8">ABC transmembrane type-1 domain-containing protein</fullName>
    </recommendedName>
</protein>
<dbReference type="GO" id="GO:0016020">
    <property type="term" value="C:membrane"/>
    <property type="evidence" value="ECO:0007669"/>
    <property type="project" value="UniProtKB-SubCell"/>
</dbReference>
<feature type="transmembrane region" description="Helical" evidence="5">
    <location>
        <begin position="94"/>
        <end position="116"/>
    </location>
</feature>
<dbReference type="EMBL" id="FOCI01000004">
    <property type="protein sequence ID" value="SEM77297.1"/>
    <property type="molecule type" value="Genomic_DNA"/>
</dbReference>
<keyword evidence="4 5" id="KW-0472">Membrane</keyword>
<evidence type="ECO:0000256" key="2">
    <source>
        <dbReference type="ARBA" id="ARBA00022692"/>
    </source>
</evidence>
<keyword evidence="2 5" id="KW-0812">Transmembrane</keyword>
<evidence type="ECO:0008006" key="8">
    <source>
        <dbReference type="Google" id="ProtNLM"/>
    </source>
</evidence>
<reference evidence="6 7" key="1">
    <citation type="submission" date="2016-10" db="EMBL/GenBank/DDBJ databases">
        <authorList>
            <person name="de Groot N.N."/>
        </authorList>
    </citation>
    <scope>NUCLEOTIDE SEQUENCE [LARGE SCALE GENOMIC DNA]</scope>
    <source>
        <strain evidence="6 7">DSM 16213</strain>
    </source>
</reference>
<comment type="subcellular location">
    <subcellularLocation>
        <location evidence="1">Membrane</location>
        <topology evidence="1">Multi-pass membrane protein</topology>
    </subcellularLocation>
</comment>
<evidence type="ECO:0000256" key="3">
    <source>
        <dbReference type="ARBA" id="ARBA00022989"/>
    </source>
</evidence>
<name>A0A1H8B626_9RHOB</name>
<proteinExistence type="predicted"/>
<sequence length="233" mass="24548">MWAGGRDDPDCPCFVFRIPERPPLIVSRSLRQNRLPAGTGLNLVVLAVLLALVAAPLLKILMQTQSPDSIGGWRYVLASPLSPDLFWRPAANTMILGIGVAAGCVLIGGFLAWLVVMTDVPSRGLIGFVATLPFRIPNFDAALASVTVSRNGRVGGGGGLLEGWGSFSTVSGKGGHACRFTFSGARLPLAGEALRTCVLTTIVPILLLIAARLVPMASALFADWTLARLDRGC</sequence>
<keyword evidence="3 5" id="KW-1133">Transmembrane helix</keyword>
<evidence type="ECO:0000256" key="1">
    <source>
        <dbReference type="ARBA" id="ARBA00004141"/>
    </source>
</evidence>
<dbReference type="STRING" id="245187.SAMN04488003_104145"/>
<evidence type="ECO:0000256" key="5">
    <source>
        <dbReference type="SAM" id="Phobius"/>
    </source>
</evidence>
<feature type="transmembrane region" description="Helical" evidence="5">
    <location>
        <begin position="37"/>
        <end position="58"/>
    </location>
</feature>
<evidence type="ECO:0000313" key="6">
    <source>
        <dbReference type="EMBL" id="SEM77297.1"/>
    </source>
</evidence>
<evidence type="ECO:0000313" key="7">
    <source>
        <dbReference type="Proteomes" id="UP000199585"/>
    </source>
</evidence>
<organism evidence="6 7">
    <name type="scientific">Loktanella fryxellensis</name>
    <dbReference type="NCBI Taxonomy" id="245187"/>
    <lineage>
        <taxon>Bacteria</taxon>
        <taxon>Pseudomonadati</taxon>
        <taxon>Pseudomonadota</taxon>
        <taxon>Alphaproteobacteria</taxon>
        <taxon>Rhodobacterales</taxon>
        <taxon>Roseobacteraceae</taxon>
        <taxon>Loktanella</taxon>
    </lineage>
</organism>
<evidence type="ECO:0000256" key="4">
    <source>
        <dbReference type="ARBA" id="ARBA00023136"/>
    </source>
</evidence>
<feature type="transmembrane region" description="Helical" evidence="5">
    <location>
        <begin position="193"/>
        <end position="214"/>
    </location>
</feature>
<gene>
    <name evidence="6" type="ORF">SAMN04488003_104145</name>
</gene>
<dbReference type="SUPFAM" id="SSF161098">
    <property type="entry name" value="MetI-like"/>
    <property type="match status" value="1"/>
</dbReference>
<accession>A0A1H8B626</accession>
<dbReference type="InterPro" id="IPR035906">
    <property type="entry name" value="MetI-like_sf"/>
</dbReference>
<dbReference type="Gene3D" id="1.10.3720.10">
    <property type="entry name" value="MetI-like"/>
    <property type="match status" value="1"/>
</dbReference>
<dbReference type="AlphaFoldDB" id="A0A1H8B626"/>